<feature type="compositionally biased region" description="Gly residues" evidence="1">
    <location>
        <begin position="256"/>
        <end position="265"/>
    </location>
</feature>
<evidence type="ECO:0000313" key="3">
    <source>
        <dbReference type="EMBL" id="MBT0993242.1"/>
    </source>
</evidence>
<sequence length="502" mass="51211">MTTQQPRDDEHGLDEALRRVAAADPAADAELDTTRLHATLAATTGVRVDADELAAARARRSRTRWLQAAAAVAAVAVVGAGGYAVGATGGPAAASPAITLDQPERDSVAGSGQAPLSDVQEDAAVSGTTQVRQTSGAAEKFALTLPATSYAGHLVFHAKDLSDEGATHAAWAYDAASAYSRDTVELLADVFGVTGAVRQDYGWTVGPVDGSRATVTLSPDGMATASYYDPTRDPWTCSEERSAPDEPQVDGQAEHAGGGTSGGAAGDDKASTWGTDVEPLDPGRIVPMTPDCGQGEVSSKQARSQAQDTLEALGLEPDDYEYEVTATGGAAASVIAYGVVDGQRTGAMWSFTVAEDGVQSASGPMAPLVALGDYDVVSPSEAVARLNDPRFAETYGVFPLMARAEAADAVSAATVPLAGDAAVSAPADQPADEPTVPATLEPGADLPWLVTDVMVTDARLGVALRTFDDGSTALVPAYQLSDGAGGSWNVIAVTDAQLSFAG</sequence>
<comment type="caution">
    <text evidence="3">The sequence shown here is derived from an EMBL/GenBank/DDBJ whole genome shotgun (WGS) entry which is preliminary data.</text>
</comment>
<evidence type="ECO:0000313" key="4">
    <source>
        <dbReference type="Proteomes" id="UP000722125"/>
    </source>
</evidence>
<proteinExistence type="predicted"/>
<evidence type="ECO:0000256" key="1">
    <source>
        <dbReference type="SAM" id="MobiDB-lite"/>
    </source>
</evidence>
<name>A0ABS5TVR3_9CELL</name>
<gene>
    <name evidence="3" type="ORF">KIN34_02920</name>
</gene>
<dbReference type="RefSeq" id="WP_214346415.1">
    <property type="nucleotide sequence ID" value="NZ_JAHBOH010000001.1"/>
</dbReference>
<keyword evidence="2" id="KW-0812">Transmembrane</keyword>
<accession>A0ABS5TVR3</accession>
<feature type="region of interest" description="Disordered" evidence="1">
    <location>
        <begin position="223"/>
        <end position="282"/>
    </location>
</feature>
<reference evidence="3 4" key="1">
    <citation type="submission" date="2021-05" db="EMBL/GenBank/DDBJ databases">
        <title>Description of Cellulomonas sp. DKR-3 sp. nov.</title>
        <authorList>
            <person name="Dahal R.H."/>
            <person name="Chaudhary D.K."/>
        </authorList>
    </citation>
    <scope>NUCLEOTIDE SEQUENCE [LARGE SCALE GENOMIC DNA]</scope>
    <source>
        <strain evidence="3 4">DKR-3</strain>
    </source>
</reference>
<keyword evidence="2" id="KW-1133">Transmembrane helix</keyword>
<feature type="transmembrane region" description="Helical" evidence="2">
    <location>
        <begin position="65"/>
        <end position="86"/>
    </location>
</feature>
<keyword evidence="4" id="KW-1185">Reference proteome</keyword>
<organism evidence="3 4">
    <name type="scientific">Cellulomonas fulva</name>
    <dbReference type="NCBI Taxonomy" id="2835530"/>
    <lineage>
        <taxon>Bacteria</taxon>
        <taxon>Bacillati</taxon>
        <taxon>Actinomycetota</taxon>
        <taxon>Actinomycetes</taxon>
        <taxon>Micrococcales</taxon>
        <taxon>Cellulomonadaceae</taxon>
        <taxon>Cellulomonas</taxon>
    </lineage>
</organism>
<dbReference type="Proteomes" id="UP000722125">
    <property type="component" value="Unassembled WGS sequence"/>
</dbReference>
<protein>
    <submittedName>
        <fullName evidence="3">Uncharacterized protein</fullName>
    </submittedName>
</protein>
<dbReference type="EMBL" id="JAHBOH010000001">
    <property type="protein sequence ID" value="MBT0993242.1"/>
    <property type="molecule type" value="Genomic_DNA"/>
</dbReference>
<evidence type="ECO:0000256" key="2">
    <source>
        <dbReference type="SAM" id="Phobius"/>
    </source>
</evidence>
<keyword evidence="2" id="KW-0472">Membrane</keyword>